<protein>
    <submittedName>
        <fullName evidence="1">DUF2953 domain-containing protein</fullName>
    </submittedName>
</protein>
<organism evidence="1 2">
    <name type="scientific">Candidatus Faecousia excrementigallinarum</name>
    <dbReference type="NCBI Taxonomy" id="2840806"/>
    <lineage>
        <taxon>Bacteria</taxon>
        <taxon>Bacillati</taxon>
        <taxon>Bacillota</taxon>
        <taxon>Clostridia</taxon>
        <taxon>Eubacteriales</taxon>
        <taxon>Oscillospiraceae</taxon>
        <taxon>Faecousia</taxon>
    </lineage>
</organism>
<dbReference type="Proteomes" id="UP000886796">
    <property type="component" value="Unassembled WGS sequence"/>
</dbReference>
<proteinExistence type="predicted"/>
<reference evidence="1" key="1">
    <citation type="submission" date="2020-10" db="EMBL/GenBank/DDBJ databases">
        <authorList>
            <person name="Gilroy R."/>
        </authorList>
    </citation>
    <scope>NUCLEOTIDE SEQUENCE</scope>
    <source>
        <strain evidence="1">13361</strain>
    </source>
</reference>
<evidence type="ECO:0000313" key="1">
    <source>
        <dbReference type="EMBL" id="HIQ67289.1"/>
    </source>
</evidence>
<reference evidence="1" key="2">
    <citation type="journal article" date="2021" name="PeerJ">
        <title>Extensive microbial diversity within the chicken gut microbiome revealed by metagenomics and culture.</title>
        <authorList>
            <person name="Gilroy R."/>
            <person name="Ravi A."/>
            <person name="Getino M."/>
            <person name="Pursley I."/>
            <person name="Horton D.L."/>
            <person name="Alikhan N.F."/>
            <person name="Baker D."/>
            <person name="Gharbi K."/>
            <person name="Hall N."/>
            <person name="Watson M."/>
            <person name="Adriaenssens E.M."/>
            <person name="Foster-Nyarko E."/>
            <person name="Jarju S."/>
            <person name="Secka A."/>
            <person name="Antonio M."/>
            <person name="Oren A."/>
            <person name="Chaudhuri R.R."/>
            <person name="La Ragione R."/>
            <person name="Hildebrand F."/>
            <person name="Pallen M.J."/>
        </authorList>
    </citation>
    <scope>NUCLEOTIDE SEQUENCE</scope>
    <source>
        <strain evidence="1">13361</strain>
    </source>
</reference>
<dbReference type="EMBL" id="DVFK01000025">
    <property type="protein sequence ID" value="HIQ67289.1"/>
    <property type="molecule type" value="Genomic_DNA"/>
</dbReference>
<dbReference type="AlphaFoldDB" id="A0A9D0Z190"/>
<comment type="caution">
    <text evidence="1">The sequence shown here is derived from an EMBL/GenBank/DDBJ whole genome shotgun (WGS) entry which is preliminary data.</text>
</comment>
<sequence>MRRKIRITRLQGYLLLAGGDPCDLAVNYGRAWAALGNLQALLNRAFVIKKQDLQVGCDFAGDNTLFYGRADITITLGRLLSLVLRYGWKLLKSTKMKKGGGVK</sequence>
<evidence type="ECO:0000313" key="2">
    <source>
        <dbReference type="Proteomes" id="UP000886796"/>
    </source>
</evidence>
<name>A0A9D0Z190_9FIRM</name>
<gene>
    <name evidence="1" type="ORF">IAB74_02105</name>
</gene>
<accession>A0A9D0Z190</accession>